<evidence type="ECO:0000259" key="1">
    <source>
        <dbReference type="Pfam" id="PF14111"/>
    </source>
</evidence>
<organism evidence="2 3">
    <name type="scientific">Hibiscus trionum</name>
    <name type="common">Flower of an hour</name>
    <dbReference type="NCBI Taxonomy" id="183268"/>
    <lineage>
        <taxon>Eukaryota</taxon>
        <taxon>Viridiplantae</taxon>
        <taxon>Streptophyta</taxon>
        <taxon>Embryophyta</taxon>
        <taxon>Tracheophyta</taxon>
        <taxon>Spermatophyta</taxon>
        <taxon>Magnoliopsida</taxon>
        <taxon>eudicotyledons</taxon>
        <taxon>Gunneridae</taxon>
        <taxon>Pentapetalae</taxon>
        <taxon>rosids</taxon>
        <taxon>malvids</taxon>
        <taxon>Malvales</taxon>
        <taxon>Malvaceae</taxon>
        <taxon>Malvoideae</taxon>
        <taxon>Hibiscus</taxon>
    </lineage>
</organism>
<name>A0A9W7MR71_HIBTR</name>
<dbReference type="Pfam" id="PF14111">
    <property type="entry name" value="DUF4283"/>
    <property type="match status" value="1"/>
</dbReference>
<dbReference type="OrthoDB" id="1080235at2759"/>
<reference evidence="2" key="1">
    <citation type="submission" date="2023-05" db="EMBL/GenBank/DDBJ databases">
        <title>Genome and transcriptome analyses reveal genes involved in the formation of fine ridges on petal epidermal cells in Hibiscus trionum.</title>
        <authorList>
            <person name="Koshimizu S."/>
            <person name="Masuda S."/>
            <person name="Ishii T."/>
            <person name="Shirasu K."/>
            <person name="Hoshino A."/>
            <person name="Arita M."/>
        </authorList>
    </citation>
    <scope>NUCLEOTIDE SEQUENCE</scope>
    <source>
        <strain evidence="2">Hamamatsu line</strain>
    </source>
</reference>
<feature type="domain" description="DUF4283" evidence="1">
    <location>
        <begin position="36"/>
        <end position="115"/>
    </location>
</feature>
<comment type="caution">
    <text evidence="2">The sequence shown here is derived from an EMBL/GenBank/DDBJ whole genome shotgun (WGS) entry which is preliminary data.</text>
</comment>
<evidence type="ECO:0000313" key="2">
    <source>
        <dbReference type="EMBL" id="GMJ08515.1"/>
    </source>
</evidence>
<protein>
    <recommendedName>
        <fullName evidence="1">DUF4283 domain-containing protein</fullName>
    </recommendedName>
</protein>
<keyword evidence="3" id="KW-1185">Reference proteome</keyword>
<dbReference type="InterPro" id="IPR025558">
    <property type="entry name" value="DUF4283"/>
</dbReference>
<accession>A0A9W7MR71</accession>
<dbReference type="AlphaFoldDB" id="A0A9W7MR71"/>
<gene>
    <name evidence="2" type="ORF">HRI_004520700</name>
</gene>
<sequence length="118" mass="13028">MAVNLQALMANLSFTGAEKAALLDVAHSDEISMATDVKYGLVGKVLSPRLINDTTFIRVFSNIMAEEKVEIMALKPGVFLFKVPSEVHLKNVIKRGSWLFDGEPIAMTMFRPSLSLDE</sequence>
<dbReference type="Proteomes" id="UP001165190">
    <property type="component" value="Unassembled WGS sequence"/>
</dbReference>
<evidence type="ECO:0000313" key="3">
    <source>
        <dbReference type="Proteomes" id="UP001165190"/>
    </source>
</evidence>
<dbReference type="EMBL" id="BSYR01000052">
    <property type="protein sequence ID" value="GMJ08515.1"/>
    <property type="molecule type" value="Genomic_DNA"/>
</dbReference>
<proteinExistence type="predicted"/>